<dbReference type="Proteomes" id="UP001153069">
    <property type="component" value="Unassembled WGS sequence"/>
</dbReference>
<dbReference type="EMBL" id="CAICTM010001213">
    <property type="protein sequence ID" value="CAB9521631.1"/>
    <property type="molecule type" value="Genomic_DNA"/>
</dbReference>
<dbReference type="AlphaFoldDB" id="A0A9N8EHV5"/>
<dbReference type="GO" id="GO:0004842">
    <property type="term" value="F:ubiquitin-protein transferase activity"/>
    <property type="evidence" value="ECO:0007669"/>
    <property type="project" value="InterPro"/>
</dbReference>
<dbReference type="InterPro" id="IPR006597">
    <property type="entry name" value="Sel1-like"/>
</dbReference>
<dbReference type="InterPro" id="IPR052085">
    <property type="entry name" value="WD-SAM-U-box"/>
</dbReference>
<organism evidence="2 3">
    <name type="scientific">Seminavis robusta</name>
    <dbReference type="NCBI Taxonomy" id="568900"/>
    <lineage>
        <taxon>Eukaryota</taxon>
        <taxon>Sar</taxon>
        <taxon>Stramenopiles</taxon>
        <taxon>Ochrophyta</taxon>
        <taxon>Bacillariophyta</taxon>
        <taxon>Bacillariophyceae</taxon>
        <taxon>Bacillariophycidae</taxon>
        <taxon>Naviculales</taxon>
        <taxon>Naviculaceae</taxon>
        <taxon>Seminavis</taxon>
    </lineage>
</organism>
<dbReference type="CDD" id="cd16655">
    <property type="entry name" value="RING-Ubox_WDSUB1-like"/>
    <property type="match status" value="1"/>
</dbReference>
<evidence type="ECO:0000259" key="1">
    <source>
        <dbReference type="SMART" id="SM00504"/>
    </source>
</evidence>
<reference evidence="2" key="1">
    <citation type="submission" date="2020-06" db="EMBL/GenBank/DDBJ databases">
        <authorList>
            <consortium name="Plant Systems Biology data submission"/>
        </authorList>
    </citation>
    <scope>NUCLEOTIDE SEQUENCE</scope>
    <source>
        <strain evidence="2">D6</strain>
    </source>
</reference>
<dbReference type="Pfam" id="PF04564">
    <property type="entry name" value="U-box"/>
    <property type="match status" value="1"/>
</dbReference>
<feature type="domain" description="U-box" evidence="1">
    <location>
        <begin position="12"/>
        <end position="77"/>
    </location>
</feature>
<dbReference type="Pfam" id="PF08238">
    <property type="entry name" value="Sel1"/>
    <property type="match status" value="2"/>
</dbReference>
<comment type="caution">
    <text evidence="2">The sequence shown here is derived from an EMBL/GenBank/DDBJ whole genome shotgun (WGS) entry which is preliminary data.</text>
</comment>
<dbReference type="PANTHER" id="PTHR46573:SF1">
    <property type="entry name" value="WD REPEAT, SAM AND U-BOX DOMAIN-CONTAINING PROTEIN 1"/>
    <property type="match status" value="1"/>
</dbReference>
<proteinExistence type="predicted"/>
<gene>
    <name evidence="2" type="ORF">SEMRO_1215_G253210.1</name>
</gene>
<dbReference type="SMART" id="SM00504">
    <property type="entry name" value="Ubox"/>
    <property type="match status" value="1"/>
</dbReference>
<dbReference type="SUPFAM" id="SSF81901">
    <property type="entry name" value="HCP-like"/>
    <property type="match status" value="1"/>
</dbReference>
<protein>
    <submittedName>
        <fullName evidence="2">Sel1 domain protein repeat-containing protein</fullName>
    </submittedName>
</protein>
<keyword evidence="3" id="KW-1185">Reference proteome</keyword>
<accession>A0A9N8EHV5</accession>
<sequence length="264" mass="29585">MSSSVEKTFSAHLICPITLELPFDPVHAEDGKLYERQAIQEYIARQRRRSLKSPMTRAPMGKRLFPAPHIKNLIEEMIENGEVEVDLSLRWINKKKEELFRERLVNAAKGGDSSAMVYLGNCYGEPRHGFPENQKKAFEWVEKAHNAGHVLGTFLFGCSLLEGVGARANAEQGLLHTFDAAQRGCNVAAFFVGAAYMEGKFGLPLDPHQAKKWLRKGLFSCSASEKTKGMYDLKLSEQVDERMDWEQVLDALHKLGTDGVGETS</sequence>
<dbReference type="InterPro" id="IPR011990">
    <property type="entry name" value="TPR-like_helical_dom_sf"/>
</dbReference>
<dbReference type="Gene3D" id="3.30.40.10">
    <property type="entry name" value="Zinc/RING finger domain, C3HC4 (zinc finger)"/>
    <property type="match status" value="1"/>
</dbReference>
<dbReference type="Gene3D" id="1.25.40.10">
    <property type="entry name" value="Tetratricopeptide repeat domain"/>
    <property type="match status" value="1"/>
</dbReference>
<evidence type="ECO:0000313" key="2">
    <source>
        <dbReference type="EMBL" id="CAB9521631.1"/>
    </source>
</evidence>
<dbReference type="PANTHER" id="PTHR46573">
    <property type="entry name" value="WD REPEAT, SAM AND U-BOX DOMAIN-CONTAINING PROTEIN 1"/>
    <property type="match status" value="1"/>
</dbReference>
<dbReference type="GO" id="GO:0016567">
    <property type="term" value="P:protein ubiquitination"/>
    <property type="evidence" value="ECO:0007669"/>
    <property type="project" value="InterPro"/>
</dbReference>
<evidence type="ECO:0000313" key="3">
    <source>
        <dbReference type="Proteomes" id="UP001153069"/>
    </source>
</evidence>
<dbReference type="SMART" id="SM00671">
    <property type="entry name" value="SEL1"/>
    <property type="match status" value="2"/>
</dbReference>
<name>A0A9N8EHV5_9STRA</name>
<dbReference type="OrthoDB" id="424220at2759"/>
<dbReference type="InterPro" id="IPR013083">
    <property type="entry name" value="Znf_RING/FYVE/PHD"/>
</dbReference>
<dbReference type="SUPFAM" id="SSF57850">
    <property type="entry name" value="RING/U-box"/>
    <property type="match status" value="1"/>
</dbReference>
<dbReference type="InterPro" id="IPR003613">
    <property type="entry name" value="Ubox_domain"/>
</dbReference>